<feature type="compositionally biased region" description="Low complexity" evidence="9">
    <location>
        <begin position="1265"/>
        <end position="1284"/>
    </location>
</feature>
<dbReference type="PROSITE" id="PS01359">
    <property type="entry name" value="ZF_PHD_1"/>
    <property type="match status" value="1"/>
</dbReference>
<dbReference type="Gene3D" id="2.30.30.140">
    <property type="match status" value="1"/>
</dbReference>
<keyword evidence="12" id="KW-1185">Reference proteome</keyword>
<evidence type="ECO:0000256" key="6">
    <source>
        <dbReference type="ARBA" id="ARBA00022853"/>
    </source>
</evidence>
<keyword evidence="5" id="KW-0862">Zinc</keyword>
<evidence type="ECO:0000259" key="10">
    <source>
        <dbReference type="PROSITE" id="PS50016"/>
    </source>
</evidence>
<feature type="compositionally biased region" description="Pro residues" evidence="9">
    <location>
        <begin position="411"/>
        <end position="420"/>
    </location>
</feature>
<dbReference type="PROSITE" id="PS50016">
    <property type="entry name" value="ZF_PHD_2"/>
    <property type="match status" value="1"/>
</dbReference>
<keyword evidence="6" id="KW-0156">Chromatin regulator</keyword>
<dbReference type="VEuPathDB" id="VectorBase:MDOMA2_017388"/>
<evidence type="ECO:0000256" key="3">
    <source>
        <dbReference type="ARBA" id="ARBA00022737"/>
    </source>
</evidence>
<dbReference type="KEGG" id="mde:101891793"/>
<proteinExistence type="predicted"/>
<feature type="region of interest" description="Disordered" evidence="9">
    <location>
        <begin position="980"/>
        <end position="1003"/>
    </location>
</feature>
<evidence type="ECO:0000256" key="5">
    <source>
        <dbReference type="ARBA" id="ARBA00022833"/>
    </source>
</evidence>
<feature type="region of interest" description="Disordered" evidence="9">
    <location>
        <begin position="302"/>
        <end position="322"/>
    </location>
</feature>
<dbReference type="Proteomes" id="UP001652621">
    <property type="component" value="Unplaced"/>
</dbReference>
<feature type="compositionally biased region" description="Gly residues" evidence="9">
    <location>
        <begin position="302"/>
        <end position="311"/>
    </location>
</feature>
<dbReference type="Gene3D" id="3.90.980.20">
    <property type="match status" value="1"/>
</dbReference>
<accession>A0A1I8MMP1</accession>
<evidence type="ECO:0000256" key="7">
    <source>
        <dbReference type="ARBA" id="ARBA00023242"/>
    </source>
</evidence>
<sequence>MMNNQFNAPNLPGVQGQLPHGQMAQHVAVSPPQSSVLSSFYSHPHQQQHQQQQQHHHPPHTQQTHAHPHHTQQQLSAAVAASGGLYADPRQLQLTSSPLEKAFYTTTAAAAALGTPQQRFYTTAPGTALATSPPTGHAHPNTILITNNFASHQHQAPVQSPEQQRLTAALNQGNIRIVTSSSAAAGNPIASNFQQQPAPQHVFNLNNSKTLQHIFPQHLLQQHQQQQQQQNFHHTPELLAQHHFTTAQQHFAAAPSAQNAAANTTPLHMPQYYVANESPSIGNSKILANIPSTTTNQMQVSGGGGVGGSSAGPGAQLPTNAGNSSTVVLDRINICINNLYTDTTSSSSNSNSLASTPAQQPSPIIPAIQHKAIIESGPPLPPSSVSSSEIYESNALVIDEPDSTTTATTPHTPPTTPENTPPTASLNSANKSHGNSISTTTSNISSPSTSSSTSVSASNPGIQSSHNISTTKQNFANVAQNIEEMAQEENEEKEVVVVGRGANKVTAITSSNTGAMAPVNAPLTPPTPPSPEVKVGTHNNCTMSLSATPPPPTTPPPPPPFINGEDVFIKRQDGRFYLGTVIDGAQNQFLIRFDDKTEQWCKAEEMRKLGGAGNDSTAHSSNQAKDQAMCVACKQQQPDSKVEICERCGRGYHRKCTLETSKNSGVWLCKRCDKPMKLGSHSDDEEEEEEEVDDDDMEIEPLQVEEACLQLPYDLNSLSWDSKHRVNEQQIYCYCGKAGKFDHNMLQCWHCLNWYHIECSQKFKGSLLRGDVFFVFCCTVCNKGEEYLRRLQIDWVDLLHLIIYNLSTMKKHQNHKYHHLLKDIFPFAMEKRISLPIAKEWKSMPENEFLEKLKNTLKDNTERFVGGKEIKRDHYFFALRTNGPPFVQPIALEKDQIINDDFILNDLKLKLLPEAPENQDVQFNKSHEILNQTPTSKPKALGDKCPRDIYAFDDTSDDEIPIKIILDKAKKKTKSLENLTEMEEQKSEHKMIPSTSTLEKLDVEDDNANDAILSINNKTEDAKATIASSPKKEESNEKPITETTTAREKSSRKRKAFSLTKSYVEKQRLIDSSSDENSSSSSRCTSLDLIIPPPKNFLGQNNPFRMITPKKKSPQSSSATASGSGTAGRKSVSFGLVNGLDFSSNLAALKTTGLFPKLSSKAAGQPRTVRTIKRRLSAKDITIGPNQEVRRRRIRRQSANVEVISTTTINPIPTNYYPIHAKDLLAAAAASTTTAASLFQNTTTASISKSSISSISNSVNLLAAANNSPSSSSISPTSTEATAAKDITNAESKPIIPTHGRRLRQRPPKSSPNTSRRNSVSSNQSSASSTITNSSSSSLSSSAHAPPASSNAQQSHEDLKQTVNKYFGIVNRIESGEQFSIRAKRKLPNGQMQYLIEWGSEQQQQHPPQTHQEFSNNKLSPKEENPSQNAKETNELESEEAATTADRENTRQNATPPGEEVEMDQASV</sequence>
<dbReference type="InterPro" id="IPR025894">
    <property type="entry name" value="Mtf2_C_dom"/>
</dbReference>
<feature type="compositionally biased region" description="Low complexity" evidence="9">
    <location>
        <begin position="1402"/>
        <end position="1412"/>
    </location>
</feature>
<dbReference type="Gene3D" id="3.30.40.10">
    <property type="entry name" value="Zinc/RING finger domain, C3HC4 (zinc finger)"/>
    <property type="match status" value="1"/>
</dbReference>
<dbReference type="VEuPathDB" id="VectorBase:MDOA006584"/>
<dbReference type="SUPFAM" id="SSF57903">
    <property type="entry name" value="FYVE/PHD zinc finger"/>
    <property type="match status" value="2"/>
</dbReference>
<organism evidence="11">
    <name type="scientific">Musca domestica</name>
    <name type="common">House fly</name>
    <dbReference type="NCBI Taxonomy" id="7370"/>
    <lineage>
        <taxon>Eukaryota</taxon>
        <taxon>Metazoa</taxon>
        <taxon>Ecdysozoa</taxon>
        <taxon>Arthropoda</taxon>
        <taxon>Hexapoda</taxon>
        <taxon>Insecta</taxon>
        <taxon>Pterygota</taxon>
        <taxon>Neoptera</taxon>
        <taxon>Endopterygota</taxon>
        <taxon>Diptera</taxon>
        <taxon>Brachycera</taxon>
        <taxon>Muscomorpha</taxon>
        <taxon>Muscoidea</taxon>
        <taxon>Muscidae</taxon>
        <taxon>Musca</taxon>
    </lineage>
</organism>
<dbReference type="InterPro" id="IPR001965">
    <property type="entry name" value="Znf_PHD"/>
</dbReference>
<name>A0A1I8MMP1_MUSDO</name>
<evidence type="ECO:0000256" key="1">
    <source>
        <dbReference type="ARBA" id="ARBA00004123"/>
    </source>
</evidence>
<dbReference type="STRING" id="7370.A0A1I8MMP1"/>
<protein>
    <submittedName>
        <fullName evidence="13">Polycomb protein Pcl</fullName>
    </submittedName>
</protein>
<dbReference type="GeneID" id="101891793"/>
<feature type="region of interest" description="Disordered" evidence="9">
    <location>
        <begin position="1"/>
        <end position="77"/>
    </location>
</feature>
<dbReference type="GO" id="GO:0006325">
    <property type="term" value="P:chromatin organization"/>
    <property type="evidence" value="ECO:0007669"/>
    <property type="project" value="UniProtKB-KW"/>
</dbReference>
<feature type="region of interest" description="Disordered" evidence="9">
    <location>
        <begin position="1021"/>
        <end position="1057"/>
    </location>
</feature>
<feature type="compositionally biased region" description="Low complexity" evidence="9">
    <location>
        <begin position="43"/>
        <end position="53"/>
    </location>
</feature>
<dbReference type="CDD" id="cd15489">
    <property type="entry name" value="PHD_SF"/>
    <property type="match status" value="1"/>
</dbReference>
<feature type="compositionally biased region" description="Basic and acidic residues" evidence="9">
    <location>
        <begin position="1030"/>
        <end position="1049"/>
    </location>
</feature>
<dbReference type="InterPro" id="IPR011011">
    <property type="entry name" value="Znf_FYVE_PHD"/>
</dbReference>
<feature type="compositionally biased region" description="Polar residues" evidence="9">
    <location>
        <begin position="424"/>
        <end position="435"/>
    </location>
</feature>
<feature type="domain" description="PHD-type" evidence="10">
    <location>
        <begin position="627"/>
        <end position="675"/>
    </location>
</feature>
<feature type="compositionally biased region" description="Low complexity" evidence="9">
    <location>
        <begin position="1114"/>
        <end position="1128"/>
    </location>
</feature>
<evidence type="ECO:0000256" key="9">
    <source>
        <dbReference type="SAM" id="MobiDB-lite"/>
    </source>
</evidence>
<comment type="subcellular location">
    <subcellularLocation>
        <location evidence="1">Nucleus</location>
    </subcellularLocation>
</comment>
<dbReference type="RefSeq" id="XP_005178487.1">
    <property type="nucleotide sequence ID" value="XM_005178430.3"/>
</dbReference>
<feature type="compositionally biased region" description="Polar residues" evidence="9">
    <location>
        <begin position="31"/>
        <end position="41"/>
    </location>
</feature>
<dbReference type="OrthoDB" id="10033786at2759"/>
<keyword evidence="4 8" id="KW-0863">Zinc-finger</keyword>
<keyword evidence="7" id="KW-0539">Nucleus</keyword>
<feature type="compositionally biased region" description="Acidic residues" evidence="9">
    <location>
        <begin position="1459"/>
        <end position="1468"/>
    </location>
</feature>
<feature type="compositionally biased region" description="Low complexity" evidence="9">
    <location>
        <begin position="436"/>
        <end position="460"/>
    </location>
</feature>
<dbReference type="Pfam" id="PF14061">
    <property type="entry name" value="Mtf2_C"/>
    <property type="match status" value="1"/>
</dbReference>
<evidence type="ECO:0000313" key="12">
    <source>
        <dbReference type="Proteomes" id="UP001652621"/>
    </source>
</evidence>
<dbReference type="EnsemblMetazoa" id="MDOA006584-RA">
    <property type="protein sequence ID" value="MDOA006584-PA"/>
    <property type="gene ID" value="MDOA006584"/>
</dbReference>
<gene>
    <name evidence="11" type="primary">101891793</name>
    <name evidence="13" type="synonym">LOC101891793</name>
</gene>
<dbReference type="SMART" id="SM00249">
    <property type="entry name" value="PHD"/>
    <property type="match status" value="2"/>
</dbReference>
<evidence type="ECO:0000256" key="4">
    <source>
        <dbReference type="ARBA" id="ARBA00022771"/>
    </source>
</evidence>
<dbReference type="eggNOG" id="KOG4323">
    <property type="taxonomic scope" value="Eukaryota"/>
</dbReference>
<keyword evidence="2" id="KW-0479">Metal-binding</keyword>
<feature type="region of interest" description="Disordered" evidence="9">
    <location>
        <begin position="1265"/>
        <end position="1358"/>
    </location>
</feature>
<reference evidence="13" key="2">
    <citation type="submission" date="2025-04" db="UniProtKB">
        <authorList>
            <consortium name="RefSeq"/>
        </authorList>
    </citation>
    <scope>IDENTIFICATION</scope>
    <source>
        <strain evidence="13">Aabys</strain>
    </source>
</reference>
<dbReference type="InterPro" id="IPR019787">
    <property type="entry name" value="Znf_PHD-finger"/>
</dbReference>
<dbReference type="GO" id="GO:0008270">
    <property type="term" value="F:zinc ion binding"/>
    <property type="evidence" value="ECO:0007669"/>
    <property type="project" value="UniProtKB-KW"/>
</dbReference>
<keyword evidence="3" id="KW-0677">Repeat</keyword>
<dbReference type="InterPro" id="IPR019786">
    <property type="entry name" value="Zinc_finger_PHD-type_CS"/>
</dbReference>
<dbReference type="GO" id="GO:0005634">
    <property type="term" value="C:nucleus"/>
    <property type="evidence" value="ECO:0007669"/>
    <property type="project" value="UniProtKB-SubCell"/>
</dbReference>
<dbReference type="InterPro" id="IPR013083">
    <property type="entry name" value="Znf_RING/FYVE/PHD"/>
</dbReference>
<feature type="region of interest" description="Disordered" evidence="9">
    <location>
        <begin position="1098"/>
        <end position="1129"/>
    </location>
</feature>
<evidence type="ECO:0000313" key="13">
    <source>
        <dbReference type="RefSeq" id="XP_005178487.1"/>
    </source>
</evidence>
<reference evidence="11" key="1">
    <citation type="submission" date="2020-05" db="UniProtKB">
        <authorList>
            <consortium name="EnsemblMetazoa"/>
        </authorList>
    </citation>
    <scope>IDENTIFICATION</scope>
    <source>
        <strain evidence="11">Aabys</strain>
    </source>
</reference>
<feature type="region of interest" description="Disordered" evidence="9">
    <location>
        <begin position="1400"/>
        <end position="1468"/>
    </location>
</feature>
<evidence type="ECO:0000256" key="8">
    <source>
        <dbReference type="PROSITE-ProRule" id="PRU00146"/>
    </source>
</evidence>
<evidence type="ECO:0000256" key="2">
    <source>
        <dbReference type="ARBA" id="ARBA00022723"/>
    </source>
</evidence>
<feature type="compositionally biased region" description="Low complexity" evidence="9">
    <location>
        <begin position="1311"/>
        <end position="1354"/>
    </location>
</feature>
<evidence type="ECO:0000313" key="11">
    <source>
        <dbReference type="EnsemblMetazoa" id="MDOA006584-PA"/>
    </source>
</evidence>
<feature type="region of interest" description="Disordered" evidence="9">
    <location>
        <begin position="396"/>
        <end position="469"/>
    </location>
</feature>